<keyword evidence="3" id="KW-1003">Cell membrane</keyword>
<dbReference type="GO" id="GO:0055085">
    <property type="term" value="P:transmembrane transport"/>
    <property type="evidence" value="ECO:0007669"/>
    <property type="project" value="InterPro"/>
</dbReference>
<evidence type="ECO:0000313" key="9">
    <source>
        <dbReference type="EMBL" id="AEV30191.1"/>
    </source>
</evidence>
<keyword evidence="9" id="KW-0762">Sugar transport</keyword>
<dbReference type="AlphaFoldDB" id="G8QTF0"/>
<protein>
    <submittedName>
        <fullName evidence="9">Permease component of ABC-type sugar transporter</fullName>
    </submittedName>
</protein>
<evidence type="ECO:0000256" key="1">
    <source>
        <dbReference type="ARBA" id="ARBA00004651"/>
    </source>
</evidence>
<feature type="transmembrane region" description="Helical" evidence="7">
    <location>
        <begin position="103"/>
        <end position="127"/>
    </location>
</feature>
<keyword evidence="2 7" id="KW-0813">Transport</keyword>
<dbReference type="STRING" id="158190.SpiGrapes_2421"/>
<dbReference type="PROSITE" id="PS50928">
    <property type="entry name" value="ABC_TM1"/>
    <property type="match status" value="1"/>
</dbReference>
<dbReference type="PANTHER" id="PTHR43227:SF11">
    <property type="entry name" value="BLL4140 PROTEIN"/>
    <property type="match status" value="1"/>
</dbReference>
<dbReference type="HOGENOM" id="CLU_016047_0_0_12"/>
<evidence type="ECO:0000256" key="3">
    <source>
        <dbReference type="ARBA" id="ARBA00022475"/>
    </source>
</evidence>
<proteinExistence type="inferred from homology"/>
<evidence type="ECO:0000256" key="4">
    <source>
        <dbReference type="ARBA" id="ARBA00022692"/>
    </source>
</evidence>
<sequence>MKRNVNFALYILPTLILFLIVYAVPLVVLFGTSFGDWRTGGSISFAGIKNYVQLILHDETFQEGFKNNVLWILLQGTVNVAIGTVFALILARRPFFWKFARTVYMLPSIISSAAMGMLFVCVFNPQFGMVNSIIRLFNPSFSHNWFMAYDTAFATVTFTWLPYAGMVMLLILTEVSSMDHSIIEAAIVDGADQLQMDLRIILPNLKNIIGTCVILETTQMLKKLDIIMLTTRGGPGSTTMNLPMFIYKTSMVENNFGLANAAGVLLTLLGCLTVLIINNLFRIGEEK</sequence>
<dbReference type="InterPro" id="IPR050809">
    <property type="entry name" value="UgpAE/MalFG_permease"/>
</dbReference>
<dbReference type="RefSeq" id="WP_014271032.1">
    <property type="nucleotide sequence ID" value="NC_016633.1"/>
</dbReference>
<dbReference type="Pfam" id="PF00528">
    <property type="entry name" value="BPD_transp_1"/>
    <property type="match status" value="1"/>
</dbReference>
<dbReference type="eggNOG" id="COG1175">
    <property type="taxonomic scope" value="Bacteria"/>
</dbReference>
<dbReference type="EMBL" id="CP003155">
    <property type="protein sequence ID" value="AEV30191.1"/>
    <property type="molecule type" value="Genomic_DNA"/>
</dbReference>
<keyword evidence="5 7" id="KW-1133">Transmembrane helix</keyword>
<feature type="transmembrane region" description="Helical" evidence="7">
    <location>
        <begin position="147"/>
        <end position="172"/>
    </location>
</feature>
<organism evidence="9 10">
    <name type="scientific">Sphaerochaeta pleomorpha (strain ATCC BAA-1885 / DSM 22778 / Grapes)</name>
    <dbReference type="NCBI Taxonomy" id="158190"/>
    <lineage>
        <taxon>Bacteria</taxon>
        <taxon>Pseudomonadati</taxon>
        <taxon>Spirochaetota</taxon>
        <taxon>Spirochaetia</taxon>
        <taxon>Spirochaetales</taxon>
        <taxon>Sphaerochaetaceae</taxon>
        <taxon>Sphaerochaeta</taxon>
    </lineage>
</organism>
<evidence type="ECO:0000256" key="5">
    <source>
        <dbReference type="ARBA" id="ARBA00022989"/>
    </source>
</evidence>
<feature type="transmembrane region" description="Helical" evidence="7">
    <location>
        <begin position="69"/>
        <end position="91"/>
    </location>
</feature>
<comment type="similarity">
    <text evidence="7">Belongs to the binding-protein-dependent transport system permease family.</text>
</comment>
<feature type="domain" description="ABC transmembrane type-1" evidence="8">
    <location>
        <begin position="65"/>
        <end position="277"/>
    </location>
</feature>
<comment type="subcellular location">
    <subcellularLocation>
        <location evidence="1 7">Cell membrane</location>
        <topology evidence="1 7">Multi-pass membrane protein</topology>
    </subcellularLocation>
</comment>
<dbReference type="Proteomes" id="UP000005632">
    <property type="component" value="Chromosome"/>
</dbReference>
<keyword evidence="10" id="KW-1185">Reference proteome</keyword>
<dbReference type="CDD" id="cd06261">
    <property type="entry name" value="TM_PBP2"/>
    <property type="match status" value="1"/>
</dbReference>
<feature type="transmembrane region" description="Helical" evidence="7">
    <location>
        <begin position="258"/>
        <end position="281"/>
    </location>
</feature>
<keyword evidence="6 7" id="KW-0472">Membrane</keyword>
<dbReference type="PANTHER" id="PTHR43227">
    <property type="entry name" value="BLL4140 PROTEIN"/>
    <property type="match status" value="1"/>
</dbReference>
<dbReference type="Gene3D" id="1.10.3720.10">
    <property type="entry name" value="MetI-like"/>
    <property type="match status" value="1"/>
</dbReference>
<evidence type="ECO:0000256" key="6">
    <source>
        <dbReference type="ARBA" id="ARBA00023136"/>
    </source>
</evidence>
<gene>
    <name evidence="9" type="ordered locus">SpiGrapes_2421</name>
</gene>
<dbReference type="GO" id="GO:0005886">
    <property type="term" value="C:plasma membrane"/>
    <property type="evidence" value="ECO:0007669"/>
    <property type="project" value="UniProtKB-SubCell"/>
</dbReference>
<dbReference type="KEGG" id="sgp:SpiGrapes_2421"/>
<reference evidence="9 10" key="1">
    <citation type="submission" date="2011-11" db="EMBL/GenBank/DDBJ databases">
        <title>Complete sequence of Spirochaeta sp. grapes.</title>
        <authorList>
            <consortium name="US DOE Joint Genome Institute"/>
            <person name="Lucas S."/>
            <person name="Han J."/>
            <person name="Lapidus A."/>
            <person name="Cheng J.-F."/>
            <person name="Goodwin L."/>
            <person name="Pitluck S."/>
            <person name="Peters L."/>
            <person name="Ovchinnikova G."/>
            <person name="Munk A.C."/>
            <person name="Detter J.C."/>
            <person name="Han C."/>
            <person name="Tapia R."/>
            <person name="Land M."/>
            <person name="Hauser L."/>
            <person name="Kyrpides N."/>
            <person name="Ivanova N."/>
            <person name="Pagani I."/>
            <person name="Ritalahtilisa K."/>
            <person name="Loeffler F."/>
            <person name="Woyke T."/>
        </authorList>
    </citation>
    <scope>NUCLEOTIDE SEQUENCE [LARGE SCALE GENOMIC DNA]</scope>
    <source>
        <strain evidence="10">ATCC BAA-1885 / DSM 22778 / Grapes</strain>
    </source>
</reference>
<accession>G8QTF0</accession>
<evidence type="ECO:0000256" key="7">
    <source>
        <dbReference type="RuleBase" id="RU363032"/>
    </source>
</evidence>
<feature type="transmembrane region" description="Helical" evidence="7">
    <location>
        <begin position="7"/>
        <end position="30"/>
    </location>
</feature>
<evidence type="ECO:0000256" key="2">
    <source>
        <dbReference type="ARBA" id="ARBA00022448"/>
    </source>
</evidence>
<dbReference type="InterPro" id="IPR000515">
    <property type="entry name" value="MetI-like"/>
</dbReference>
<evidence type="ECO:0000313" key="10">
    <source>
        <dbReference type="Proteomes" id="UP000005632"/>
    </source>
</evidence>
<dbReference type="InterPro" id="IPR035906">
    <property type="entry name" value="MetI-like_sf"/>
</dbReference>
<evidence type="ECO:0000259" key="8">
    <source>
        <dbReference type="PROSITE" id="PS50928"/>
    </source>
</evidence>
<name>G8QTF0_SPHPG</name>
<dbReference type="SUPFAM" id="SSF161098">
    <property type="entry name" value="MetI-like"/>
    <property type="match status" value="1"/>
</dbReference>
<keyword evidence="4 7" id="KW-0812">Transmembrane</keyword>